<keyword evidence="3" id="KW-1185">Reference proteome</keyword>
<accession>A0A9W4UQ71</accession>
<dbReference type="Proteomes" id="UP001152607">
    <property type="component" value="Unassembled WGS sequence"/>
</dbReference>
<dbReference type="EMBL" id="CAOQHR010000009">
    <property type="protein sequence ID" value="CAI6339117.1"/>
    <property type="molecule type" value="Genomic_DNA"/>
</dbReference>
<feature type="region of interest" description="Disordered" evidence="1">
    <location>
        <begin position="1"/>
        <end position="21"/>
    </location>
</feature>
<name>A0A9W4UQ71_9PLEO</name>
<evidence type="ECO:0000313" key="2">
    <source>
        <dbReference type="EMBL" id="CAI6339117.1"/>
    </source>
</evidence>
<evidence type="ECO:0000313" key="3">
    <source>
        <dbReference type="Proteomes" id="UP001152607"/>
    </source>
</evidence>
<evidence type="ECO:0000256" key="1">
    <source>
        <dbReference type="SAM" id="MobiDB-lite"/>
    </source>
</evidence>
<reference evidence="2" key="1">
    <citation type="submission" date="2023-01" db="EMBL/GenBank/DDBJ databases">
        <authorList>
            <person name="Van Ghelder C."/>
            <person name="Rancurel C."/>
        </authorList>
    </citation>
    <scope>NUCLEOTIDE SEQUENCE</scope>
    <source>
        <strain evidence="2">CNCM I-4278</strain>
    </source>
</reference>
<organism evidence="2 3">
    <name type="scientific">Periconia digitata</name>
    <dbReference type="NCBI Taxonomy" id="1303443"/>
    <lineage>
        <taxon>Eukaryota</taxon>
        <taxon>Fungi</taxon>
        <taxon>Dikarya</taxon>
        <taxon>Ascomycota</taxon>
        <taxon>Pezizomycotina</taxon>
        <taxon>Dothideomycetes</taxon>
        <taxon>Pleosporomycetidae</taxon>
        <taxon>Pleosporales</taxon>
        <taxon>Massarineae</taxon>
        <taxon>Periconiaceae</taxon>
        <taxon>Periconia</taxon>
    </lineage>
</organism>
<comment type="caution">
    <text evidence="2">The sequence shown here is derived from an EMBL/GenBank/DDBJ whole genome shotgun (WGS) entry which is preliminary data.</text>
</comment>
<protein>
    <submittedName>
        <fullName evidence="2">Uncharacterized protein</fullName>
    </submittedName>
</protein>
<sequence length="51" mass="6012">MRLERQARSFPTCMDSQSNSIGSYLCNSRLFRSYLRKQNRSLHNPPHIEGK</sequence>
<proteinExistence type="predicted"/>
<dbReference type="AlphaFoldDB" id="A0A9W4UQ71"/>
<gene>
    <name evidence="2" type="ORF">PDIGIT_LOCUS12264</name>
</gene>